<dbReference type="AlphaFoldDB" id="A0A9P8LBG4"/>
<evidence type="ECO:0000256" key="1">
    <source>
        <dbReference type="ARBA" id="ARBA00022750"/>
    </source>
</evidence>
<dbReference type="EMBL" id="JAGHQM010000641">
    <property type="protein sequence ID" value="KAH0559264.1"/>
    <property type="molecule type" value="Genomic_DNA"/>
</dbReference>
<keyword evidence="1" id="KW-0645">Protease</keyword>
<dbReference type="GO" id="GO:0006508">
    <property type="term" value="P:proteolysis"/>
    <property type="evidence" value="ECO:0007669"/>
    <property type="project" value="InterPro"/>
</dbReference>
<evidence type="ECO:0000313" key="3">
    <source>
        <dbReference type="EMBL" id="KAH0559264.1"/>
    </source>
</evidence>
<dbReference type="GO" id="GO:0004190">
    <property type="term" value="F:aspartic-type endopeptidase activity"/>
    <property type="evidence" value="ECO:0007669"/>
    <property type="project" value="UniProtKB-KW"/>
</dbReference>
<keyword evidence="4" id="KW-1185">Reference proteome</keyword>
<protein>
    <submittedName>
        <fullName evidence="3">Uncharacterized protein</fullName>
    </submittedName>
</protein>
<dbReference type="CDD" id="cd00303">
    <property type="entry name" value="retropepsin_like"/>
    <property type="match status" value="1"/>
</dbReference>
<gene>
    <name evidence="3" type="ORF">GP486_004219</name>
</gene>
<accession>A0A9P8LBG4</accession>
<dbReference type="InterPro" id="IPR001969">
    <property type="entry name" value="Aspartic_peptidase_AS"/>
</dbReference>
<dbReference type="PROSITE" id="PS00141">
    <property type="entry name" value="ASP_PROTEASE"/>
    <property type="match status" value="1"/>
</dbReference>
<sequence length="166" mass="17754">MGTAGVARNDNGGKRKGTPKPVLGLEVDVVYMQRRIPPPGQEINGRIYVGTPLVNNKSSSSTVGKRTGCSGGPVLSRPNEIVTGVDSQEEITMTIKLKGKEYKALVDSGASRNYMSPEVMRTKNLRGKKIPAYALTGLGRQHLSTVSQEVLVEGLTINGEEAAVKF</sequence>
<dbReference type="SUPFAM" id="SSF50630">
    <property type="entry name" value="Acid proteases"/>
    <property type="match status" value="1"/>
</dbReference>
<evidence type="ECO:0000313" key="4">
    <source>
        <dbReference type="Proteomes" id="UP000750711"/>
    </source>
</evidence>
<reference evidence="3" key="1">
    <citation type="submission" date="2021-03" db="EMBL/GenBank/DDBJ databases">
        <title>Comparative genomics and phylogenomic investigation of the class Geoglossomycetes provide insights into ecological specialization and systematics.</title>
        <authorList>
            <person name="Melie T."/>
            <person name="Pirro S."/>
            <person name="Miller A.N."/>
            <person name="Quandt A."/>
        </authorList>
    </citation>
    <scope>NUCLEOTIDE SEQUENCE</scope>
    <source>
        <strain evidence="3">CAQ_001_2017</strain>
    </source>
</reference>
<dbReference type="Proteomes" id="UP000750711">
    <property type="component" value="Unassembled WGS sequence"/>
</dbReference>
<comment type="caution">
    <text evidence="3">The sequence shown here is derived from an EMBL/GenBank/DDBJ whole genome shotgun (WGS) entry which is preliminary data.</text>
</comment>
<organism evidence="3 4">
    <name type="scientific">Trichoglossum hirsutum</name>
    <dbReference type="NCBI Taxonomy" id="265104"/>
    <lineage>
        <taxon>Eukaryota</taxon>
        <taxon>Fungi</taxon>
        <taxon>Dikarya</taxon>
        <taxon>Ascomycota</taxon>
        <taxon>Pezizomycotina</taxon>
        <taxon>Geoglossomycetes</taxon>
        <taxon>Geoglossales</taxon>
        <taxon>Geoglossaceae</taxon>
        <taxon>Trichoglossum</taxon>
    </lineage>
</organism>
<feature type="region of interest" description="Disordered" evidence="2">
    <location>
        <begin position="1"/>
        <end position="20"/>
    </location>
</feature>
<dbReference type="Gene3D" id="2.40.70.10">
    <property type="entry name" value="Acid Proteases"/>
    <property type="match status" value="1"/>
</dbReference>
<keyword evidence="1" id="KW-0378">Hydrolase</keyword>
<dbReference type="InterPro" id="IPR021109">
    <property type="entry name" value="Peptidase_aspartic_dom_sf"/>
</dbReference>
<evidence type="ECO:0000256" key="2">
    <source>
        <dbReference type="SAM" id="MobiDB-lite"/>
    </source>
</evidence>
<name>A0A9P8LBG4_9PEZI</name>
<proteinExistence type="predicted"/>
<keyword evidence="1" id="KW-0064">Aspartyl protease</keyword>